<proteinExistence type="predicted"/>
<gene>
    <name evidence="2" type="ORF">RM877_17665</name>
</gene>
<dbReference type="RefSeq" id="WP_093834155.1">
    <property type="nucleotide sequence ID" value="NZ_JAVRES010000007.1"/>
</dbReference>
<feature type="compositionally biased region" description="Basic and acidic residues" evidence="1">
    <location>
        <begin position="70"/>
        <end position="79"/>
    </location>
</feature>
<evidence type="ECO:0000256" key="1">
    <source>
        <dbReference type="SAM" id="MobiDB-lite"/>
    </source>
</evidence>
<dbReference type="AlphaFoldDB" id="A0ABD5EPF2"/>
<feature type="region of interest" description="Disordered" evidence="1">
    <location>
        <begin position="18"/>
        <end position="51"/>
    </location>
</feature>
<reference evidence="3" key="1">
    <citation type="submission" date="2023-07" db="EMBL/GenBank/DDBJ databases">
        <title>30 novel species of actinomycetes from the DSMZ collection.</title>
        <authorList>
            <person name="Nouioui I."/>
        </authorList>
    </citation>
    <scope>NUCLEOTIDE SEQUENCE [LARGE SCALE GENOMIC DNA]</scope>
    <source>
        <strain evidence="3">DSM 41981</strain>
    </source>
</reference>
<evidence type="ECO:0000313" key="3">
    <source>
        <dbReference type="Proteomes" id="UP001183535"/>
    </source>
</evidence>
<dbReference type="EMBL" id="JAVRES010000007">
    <property type="protein sequence ID" value="MDT0436513.1"/>
    <property type="molecule type" value="Genomic_DNA"/>
</dbReference>
<name>A0ABD5EPF2_9ACTN</name>
<sequence>MQPFIDLDLDLDRALGTLDALPGPGRGRAPRPAASPGTCPSPRCGGRLLPRHDEDGTTVCPACSDLAEEHGLGAHDPAPHEYCPACTDESTAHRG</sequence>
<protein>
    <submittedName>
        <fullName evidence="2">Uncharacterized protein</fullName>
    </submittedName>
</protein>
<organism evidence="2 3">
    <name type="scientific">Streptomyces doudnae</name>
    <dbReference type="NCBI Taxonomy" id="3075536"/>
    <lineage>
        <taxon>Bacteria</taxon>
        <taxon>Bacillati</taxon>
        <taxon>Actinomycetota</taxon>
        <taxon>Actinomycetes</taxon>
        <taxon>Kitasatosporales</taxon>
        <taxon>Streptomycetaceae</taxon>
        <taxon>Streptomyces</taxon>
    </lineage>
</organism>
<comment type="caution">
    <text evidence="2">The sequence shown here is derived from an EMBL/GenBank/DDBJ whole genome shotgun (WGS) entry which is preliminary data.</text>
</comment>
<accession>A0ABD5EPF2</accession>
<keyword evidence="3" id="KW-1185">Reference proteome</keyword>
<evidence type="ECO:0000313" key="2">
    <source>
        <dbReference type="EMBL" id="MDT0436513.1"/>
    </source>
</evidence>
<dbReference type="Proteomes" id="UP001183535">
    <property type="component" value="Unassembled WGS sequence"/>
</dbReference>
<feature type="region of interest" description="Disordered" evidence="1">
    <location>
        <begin position="70"/>
        <end position="95"/>
    </location>
</feature>